<evidence type="ECO:0000313" key="2">
    <source>
        <dbReference type="EMBL" id="GAG86077.1"/>
    </source>
</evidence>
<feature type="transmembrane region" description="Helical" evidence="1">
    <location>
        <begin position="105"/>
        <end position="123"/>
    </location>
</feature>
<evidence type="ECO:0000256" key="1">
    <source>
        <dbReference type="SAM" id="Phobius"/>
    </source>
</evidence>
<feature type="transmembrane region" description="Helical" evidence="1">
    <location>
        <begin position="135"/>
        <end position="154"/>
    </location>
</feature>
<proteinExistence type="predicted"/>
<reference evidence="2" key="1">
    <citation type="journal article" date="2014" name="Front. Microbiol.">
        <title>High frequency of phylogenetically diverse reductive dehalogenase-homologous genes in deep subseafloor sedimentary metagenomes.</title>
        <authorList>
            <person name="Kawai M."/>
            <person name="Futagami T."/>
            <person name="Toyoda A."/>
            <person name="Takaki Y."/>
            <person name="Nishi S."/>
            <person name="Hori S."/>
            <person name="Arai W."/>
            <person name="Tsubouchi T."/>
            <person name="Morono Y."/>
            <person name="Uchiyama I."/>
            <person name="Ito T."/>
            <person name="Fujiyama A."/>
            <person name="Inagaki F."/>
            <person name="Takami H."/>
        </authorList>
    </citation>
    <scope>NUCLEOTIDE SEQUENCE</scope>
    <source>
        <strain evidence="2">Expedition CK06-06</strain>
    </source>
</reference>
<keyword evidence="1" id="KW-0472">Membrane</keyword>
<keyword evidence="1" id="KW-1133">Transmembrane helix</keyword>
<feature type="transmembrane region" description="Helical" evidence="1">
    <location>
        <begin position="82"/>
        <end position="99"/>
    </location>
</feature>
<name>X1BY82_9ZZZZ</name>
<dbReference type="EMBL" id="BART01014204">
    <property type="protein sequence ID" value="GAG86077.1"/>
    <property type="molecule type" value="Genomic_DNA"/>
</dbReference>
<feature type="transmembrane region" description="Helical" evidence="1">
    <location>
        <begin position="59"/>
        <end position="75"/>
    </location>
</feature>
<protein>
    <submittedName>
        <fullName evidence="2">Uncharacterized protein</fullName>
    </submittedName>
</protein>
<comment type="caution">
    <text evidence="2">The sequence shown here is derived from an EMBL/GenBank/DDBJ whole genome shotgun (WGS) entry which is preliminary data.</text>
</comment>
<accession>X1BY82</accession>
<organism evidence="2">
    <name type="scientific">marine sediment metagenome</name>
    <dbReference type="NCBI Taxonomy" id="412755"/>
    <lineage>
        <taxon>unclassified sequences</taxon>
        <taxon>metagenomes</taxon>
        <taxon>ecological metagenomes</taxon>
    </lineage>
</organism>
<feature type="transmembrane region" description="Helical" evidence="1">
    <location>
        <begin position="12"/>
        <end position="39"/>
    </location>
</feature>
<keyword evidence="1" id="KW-0812">Transmembrane</keyword>
<feature type="non-terminal residue" evidence="2">
    <location>
        <position position="163"/>
    </location>
</feature>
<gene>
    <name evidence="2" type="ORF">S01H4_28518</name>
</gene>
<sequence>MSKIKTWLEIKKLALIALIEWSILAIIFGISDLVISIAIVDETSIWGNFGADYGETPGYILIAIALATLLGSLFTNLKMQKIPGYVGVVVGALFILFIDDEKYHNIGWALIFSLLLYIAITWNKDWKRYRNISGVIALLAVINPLLFVQITKILCGRVRFRNL</sequence>
<dbReference type="AlphaFoldDB" id="X1BY82"/>